<gene>
    <name evidence="1" type="ORF">GCM10022287_34730</name>
</gene>
<dbReference type="RefSeq" id="WP_344756830.1">
    <property type="nucleotide sequence ID" value="NZ_BAABBW010000006.1"/>
</dbReference>
<name>A0ABP8AA10_9MICO</name>
<evidence type="ECO:0000313" key="2">
    <source>
        <dbReference type="Proteomes" id="UP001501079"/>
    </source>
</evidence>
<comment type="caution">
    <text evidence="1">The sequence shown here is derived from an EMBL/GenBank/DDBJ whole genome shotgun (WGS) entry which is preliminary data.</text>
</comment>
<evidence type="ECO:0000313" key="1">
    <source>
        <dbReference type="EMBL" id="GAA4180630.1"/>
    </source>
</evidence>
<organism evidence="1 2">
    <name type="scientific">Gryllotalpicola koreensis</name>
    <dbReference type="NCBI Taxonomy" id="993086"/>
    <lineage>
        <taxon>Bacteria</taxon>
        <taxon>Bacillati</taxon>
        <taxon>Actinomycetota</taxon>
        <taxon>Actinomycetes</taxon>
        <taxon>Micrococcales</taxon>
        <taxon>Microbacteriaceae</taxon>
        <taxon>Gryllotalpicola</taxon>
    </lineage>
</organism>
<proteinExistence type="predicted"/>
<keyword evidence="2" id="KW-1185">Reference proteome</keyword>
<protein>
    <submittedName>
        <fullName evidence="1">Uncharacterized protein</fullName>
    </submittedName>
</protein>
<reference evidence="2" key="1">
    <citation type="journal article" date="2019" name="Int. J. Syst. Evol. Microbiol.">
        <title>The Global Catalogue of Microorganisms (GCM) 10K type strain sequencing project: providing services to taxonomists for standard genome sequencing and annotation.</title>
        <authorList>
            <consortium name="The Broad Institute Genomics Platform"/>
            <consortium name="The Broad Institute Genome Sequencing Center for Infectious Disease"/>
            <person name="Wu L."/>
            <person name="Ma J."/>
        </authorList>
    </citation>
    <scope>NUCLEOTIDE SEQUENCE [LARGE SCALE GENOMIC DNA]</scope>
    <source>
        <strain evidence="2">JCM 17591</strain>
    </source>
</reference>
<dbReference type="EMBL" id="BAABBW010000006">
    <property type="protein sequence ID" value="GAA4180630.1"/>
    <property type="molecule type" value="Genomic_DNA"/>
</dbReference>
<accession>A0ABP8AA10</accession>
<dbReference type="Proteomes" id="UP001501079">
    <property type="component" value="Unassembled WGS sequence"/>
</dbReference>
<sequence length="96" mass="9756">MSTPTSITQLVTALAGALPTRYKPCVPVPNPGTYIHISEAYVPPATPPAAGQPTQSLCGDASTVLGAVVVPNFAICTTCWEAFVARKQAATATAGV</sequence>